<dbReference type="GO" id="GO:0001732">
    <property type="term" value="P:formation of cytoplasmic translation initiation complex"/>
    <property type="evidence" value="ECO:0007669"/>
    <property type="project" value="UniProtKB-UniRule"/>
</dbReference>
<comment type="subunit">
    <text evidence="4">Component of the eukaryotic translation initiation factor 3 (eIF-3) complex.</text>
</comment>
<dbReference type="EMBL" id="CAJMWQ010001082">
    <property type="protein sequence ID" value="CAE6433951.1"/>
    <property type="molecule type" value="Genomic_DNA"/>
</dbReference>
<dbReference type="SUPFAM" id="SSF48452">
    <property type="entry name" value="TPR-like"/>
    <property type="match status" value="1"/>
</dbReference>
<evidence type="ECO:0000259" key="6">
    <source>
        <dbReference type="PROSITE" id="PS50250"/>
    </source>
</evidence>
<accession>A0A8H2XQM3</accession>
<protein>
    <recommendedName>
        <fullName evidence="4">Eukaryotic translation initiation factor 3 subunit L</fullName>
        <shortName evidence="4">eIF3l</shortName>
    </recommendedName>
</protein>
<comment type="similarity">
    <text evidence="4">Belongs to the eIF-3 subunit L family.</text>
</comment>
<evidence type="ECO:0000256" key="2">
    <source>
        <dbReference type="ARBA" id="ARBA00022540"/>
    </source>
</evidence>
<sequence>MAQRATYYAHDEYEEDLGDVNIEAVVGNYGVGVHGGGYEDDQARIDEATMAAMQHQMAQQVAFAQIPDVVKRFIVQFHQAVLDNNLPEITNAYDQGWNRLTEKYYSKSEWPEAELIAPLVNDGEPYLLDLVPRTLLSVYLLFPVSSIQSSDCSGTATCTPSSSQKLTIDSILTRIVASCSIIFSVSTAFSNMMLWAQISVDSEGPVQLELPDQWLWDIIDEFIYQFQSFCVWRARPTQKTDEELMMLADGSQVWSCYSVLNVLYSLIQKSHINEYLEAVQRGASAEEITEISGEYGQRPTYRTLGFFSIIGLLRVHVLLGDYTLALKVMDLVKLNQKAFFTRVTACHVATYYYVGFCYMSLKRYSDATRTFNSILNFISRMRQYHTRSYQYDQINRTADRMYALLAICNALSPSRLDDAIMTNLKEKYGEQHTKMTKGQVGEEGMAAFEELYTKSCPKFISSTPPPYHDSEVLNLYINSPPQEPMQRHLSLFLSDVRTQQSVVPTLRSFLKMYSSLDAAKLAGFLDADEEEIVQQMMVMKNSSRSLSRAAAETGTLLDGSVISTSDLDFVIDENMVQIVESTIGRRYGGWFIRNTEHALKVYDTIRSSPLPISKTNTPVAETQASAATSAANGPATGSAPKPKAAWGAQKTVRLAA</sequence>
<keyword evidence="1 4" id="KW-0963">Cytoplasm</keyword>
<dbReference type="GO" id="GO:0005852">
    <property type="term" value="C:eukaryotic translation initiation factor 3 complex"/>
    <property type="evidence" value="ECO:0007669"/>
    <property type="project" value="UniProtKB-UniRule"/>
</dbReference>
<comment type="caution">
    <text evidence="7">The sequence shown here is derived from an EMBL/GenBank/DDBJ whole genome shotgun (WGS) entry which is preliminary data.</text>
</comment>
<comment type="function">
    <text evidence="4">Component of the eukaryotic translation initiation factor 3 (eIF-3) complex, which is involved in protein synthesis of a specialized repertoire of mRNAs and, together with other initiation factors, stimulates binding of mRNA and methionyl-tRNAi to the 40S ribosome. The eIF-3 complex specifically targets and initiates translation of a subset of mRNAs involved in cell proliferation.</text>
</comment>
<dbReference type="GO" id="GO:0016282">
    <property type="term" value="C:eukaryotic 43S preinitiation complex"/>
    <property type="evidence" value="ECO:0007669"/>
    <property type="project" value="UniProtKB-UniRule"/>
</dbReference>
<feature type="region of interest" description="Disordered" evidence="5">
    <location>
        <begin position="612"/>
        <end position="651"/>
    </location>
</feature>
<comment type="subcellular location">
    <subcellularLocation>
        <location evidence="4">Cytoplasm</location>
    </subcellularLocation>
</comment>
<dbReference type="InterPro" id="IPR011990">
    <property type="entry name" value="TPR-like_helical_dom_sf"/>
</dbReference>
<evidence type="ECO:0000256" key="3">
    <source>
        <dbReference type="ARBA" id="ARBA00022917"/>
    </source>
</evidence>
<keyword evidence="2 4" id="KW-0396">Initiation factor</keyword>
<evidence type="ECO:0000256" key="4">
    <source>
        <dbReference type="HAMAP-Rule" id="MF_03011"/>
    </source>
</evidence>
<evidence type="ECO:0000313" key="7">
    <source>
        <dbReference type="EMBL" id="CAE6433951.1"/>
    </source>
</evidence>
<keyword evidence="3 4" id="KW-0648">Protein biosynthesis</keyword>
<evidence type="ECO:0000313" key="8">
    <source>
        <dbReference type="Proteomes" id="UP000663826"/>
    </source>
</evidence>
<feature type="compositionally biased region" description="Low complexity" evidence="5">
    <location>
        <begin position="624"/>
        <end position="640"/>
    </location>
</feature>
<reference evidence="7" key="1">
    <citation type="submission" date="2021-01" db="EMBL/GenBank/DDBJ databases">
        <authorList>
            <person name="Kaushik A."/>
        </authorList>
    </citation>
    <scope>NUCLEOTIDE SEQUENCE</scope>
    <source>
        <strain evidence="7">AG1-1B</strain>
    </source>
</reference>
<dbReference type="HAMAP" id="MF_03011">
    <property type="entry name" value="eIF3l"/>
    <property type="match status" value="1"/>
</dbReference>
<evidence type="ECO:0000256" key="1">
    <source>
        <dbReference type="ARBA" id="ARBA00022490"/>
    </source>
</evidence>
<dbReference type="PROSITE" id="PS50250">
    <property type="entry name" value="PCI"/>
    <property type="match status" value="1"/>
</dbReference>
<dbReference type="Pfam" id="PF10255">
    <property type="entry name" value="Paf67"/>
    <property type="match status" value="1"/>
</dbReference>
<feature type="domain" description="PCI" evidence="6">
    <location>
        <begin position="363"/>
        <end position="585"/>
    </location>
</feature>
<dbReference type="GO" id="GO:0003743">
    <property type="term" value="F:translation initiation factor activity"/>
    <property type="evidence" value="ECO:0007669"/>
    <property type="project" value="UniProtKB-UniRule"/>
</dbReference>
<dbReference type="InterPro" id="IPR019382">
    <property type="entry name" value="eIF3l"/>
</dbReference>
<evidence type="ECO:0000256" key="5">
    <source>
        <dbReference type="SAM" id="MobiDB-lite"/>
    </source>
</evidence>
<dbReference type="PANTHER" id="PTHR13242">
    <property type="entry name" value="EUKARYOTIC TRANSLATION INITIATION FACTOR 3"/>
    <property type="match status" value="1"/>
</dbReference>
<dbReference type="AlphaFoldDB" id="A0A8H2XQM3"/>
<dbReference type="PANTHER" id="PTHR13242:SF0">
    <property type="entry name" value="EUKARYOTIC TRANSLATION INITIATION FACTOR 3 SUBUNIT L"/>
    <property type="match status" value="1"/>
</dbReference>
<dbReference type="InterPro" id="IPR000717">
    <property type="entry name" value="PCI_dom"/>
</dbReference>
<dbReference type="GO" id="GO:0033290">
    <property type="term" value="C:eukaryotic 48S preinitiation complex"/>
    <property type="evidence" value="ECO:0007669"/>
    <property type="project" value="UniProtKB-UniRule"/>
</dbReference>
<organism evidence="7 8">
    <name type="scientific">Rhizoctonia solani</name>
    <dbReference type="NCBI Taxonomy" id="456999"/>
    <lineage>
        <taxon>Eukaryota</taxon>
        <taxon>Fungi</taxon>
        <taxon>Dikarya</taxon>
        <taxon>Basidiomycota</taxon>
        <taxon>Agaricomycotina</taxon>
        <taxon>Agaricomycetes</taxon>
        <taxon>Cantharellales</taxon>
        <taxon>Ceratobasidiaceae</taxon>
        <taxon>Rhizoctonia</taxon>
    </lineage>
</organism>
<gene>
    <name evidence="7" type="ORF">RDB_LOCUS62443</name>
</gene>
<proteinExistence type="inferred from homology"/>
<dbReference type="Proteomes" id="UP000663826">
    <property type="component" value="Unassembled WGS sequence"/>
</dbReference>
<name>A0A8H2XQM3_9AGAM</name>
<feature type="compositionally biased region" description="Polar residues" evidence="5">
    <location>
        <begin position="613"/>
        <end position="623"/>
    </location>
</feature>
<dbReference type="OrthoDB" id="15235at2759"/>